<evidence type="ECO:0000313" key="1">
    <source>
        <dbReference type="EMBL" id="SVA15282.1"/>
    </source>
</evidence>
<gene>
    <name evidence="1" type="ORF">METZ01_LOCUS68136</name>
</gene>
<name>A0A381TGM9_9ZZZZ</name>
<dbReference type="EMBL" id="UINC01004567">
    <property type="protein sequence ID" value="SVA15282.1"/>
    <property type="molecule type" value="Genomic_DNA"/>
</dbReference>
<feature type="non-terminal residue" evidence="1">
    <location>
        <position position="1"/>
    </location>
</feature>
<accession>A0A381TGM9</accession>
<dbReference type="AlphaFoldDB" id="A0A381TGM9"/>
<proteinExistence type="predicted"/>
<organism evidence="1">
    <name type="scientific">marine metagenome</name>
    <dbReference type="NCBI Taxonomy" id="408172"/>
    <lineage>
        <taxon>unclassified sequences</taxon>
        <taxon>metagenomes</taxon>
        <taxon>ecological metagenomes</taxon>
    </lineage>
</organism>
<reference evidence="1" key="1">
    <citation type="submission" date="2018-05" db="EMBL/GenBank/DDBJ databases">
        <authorList>
            <person name="Lanie J.A."/>
            <person name="Ng W.-L."/>
            <person name="Kazmierczak K.M."/>
            <person name="Andrzejewski T.M."/>
            <person name="Davidsen T.M."/>
            <person name="Wayne K.J."/>
            <person name="Tettelin H."/>
            <person name="Glass J.I."/>
            <person name="Rusch D."/>
            <person name="Podicherti R."/>
            <person name="Tsui H.-C.T."/>
            <person name="Winkler M.E."/>
        </authorList>
    </citation>
    <scope>NUCLEOTIDE SEQUENCE</scope>
</reference>
<sequence length="29" mass="2808">GTGSPRGKTFLGADGGIGGPNHWIVGLEG</sequence>
<protein>
    <submittedName>
        <fullName evidence="1">Uncharacterized protein</fullName>
    </submittedName>
</protein>